<dbReference type="OrthoDB" id="317332at2"/>
<dbReference type="InterPro" id="IPR004360">
    <property type="entry name" value="Glyas_Fos-R_dOase_dom"/>
</dbReference>
<accession>A0A2M9FVI0</accession>
<dbReference type="Pfam" id="PF00903">
    <property type="entry name" value="Glyoxalase"/>
    <property type="match status" value="1"/>
</dbReference>
<dbReference type="PANTHER" id="PTHR43048:SF5">
    <property type="entry name" value="BLR5325 PROTEIN"/>
    <property type="match status" value="1"/>
</dbReference>
<comment type="caution">
    <text evidence="3">The sequence shown here is derived from an EMBL/GenBank/DDBJ whole genome shotgun (WGS) entry which is preliminary data.</text>
</comment>
<dbReference type="PROSITE" id="PS51819">
    <property type="entry name" value="VOC"/>
    <property type="match status" value="1"/>
</dbReference>
<keyword evidence="1" id="KW-0479">Metal-binding</keyword>
<dbReference type="GO" id="GO:0046491">
    <property type="term" value="P:L-methylmalonyl-CoA metabolic process"/>
    <property type="evidence" value="ECO:0007669"/>
    <property type="project" value="TreeGrafter"/>
</dbReference>
<dbReference type="SUPFAM" id="SSF54593">
    <property type="entry name" value="Glyoxalase/Bleomycin resistance protein/Dihydroxybiphenyl dioxygenase"/>
    <property type="match status" value="1"/>
</dbReference>
<gene>
    <name evidence="3" type="ORF">CVT23_21325</name>
</gene>
<dbReference type="InterPro" id="IPR029068">
    <property type="entry name" value="Glyas_Bleomycin-R_OHBP_Dase"/>
</dbReference>
<sequence length="136" mass="15174">MTEQLHHVHIFSSDIDATVDWWRDMLGGEVAFDDDFGGARNVFMRVGGGRLHIYEQPPRDEGRGAVHHIGIRTDDLESLEARLRAAGVAFRSGIRDFGAWKYIMCPAPDGVLLELFQADAEKLSGEAARYFADPVD</sequence>
<dbReference type="RefSeq" id="WP_109795180.1">
    <property type="nucleotide sequence ID" value="NZ_PHIG01000063.1"/>
</dbReference>
<evidence type="ECO:0000313" key="4">
    <source>
        <dbReference type="Proteomes" id="UP000229498"/>
    </source>
</evidence>
<dbReference type="PANTHER" id="PTHR43048">
    <property type="entry name" value="METHYLMALONYL-COA EPIMERASE"/>
    <property type="match status" value="1"/>
</dbReference>
<organism evidence="3 4">
    <name type="scientific">Minwuia thermotolerans</name>
    <dbReference type="NCBI Taxonomy" id="2056226"/>
    <lineage>
        <taxon>Bacteria</taxon>
        <taxon>Pseudomonadati</taxon>
        <taxon>Pseudomonadota</taxon>
        <taxon>Alphaproteobacteria</taxon>
        <taxon>Minwuiales</taxon>
        <taxon>Minwuiaceae</taxon>
        <taxon>Minwuia</taxon>
    </lineage>
</organism>
<feature type="domain" description="VOC" evidence="2">
    <location>
        <begin position="4"/>
        <end position="118"/>
    </location>
</feature>
<dbReference type="AlphaFoldDB" id="A0A2M9FVI0"/>
<name>A0A2M9FVI0_9PROT</name>
<dbReference type="GO" id="GO:0004493">
    <property type="term" value="F:methylmalonyl-CoA epimerase activity"/>
    <property type="evidence" value="ECO:0007669"/>
    <property type="project" value="TreeGrafter"/>
</dbReference>
<proteinExistence type="predicted"/>
<evidence type="ECO:0000256" key="1">
    <source>
        <dbReference type="ARBA" id="ARBA00022723"/>
    </source>
</evidence>
<dbReference type="Proteomes" id="UP000229498">
    <property type="component" value="Unassembled WGS sequence"/>
</dbReference>
<dbReference type="CDD" id="cd06587">
    <property type="entry name" value="VOC"/>
    <property type="match status" value="1"/>
</dbReference>
<evidence type="ECO:0000313" key="3">
    <source>
        <dbReference type="EMBL" id="PJK27467.1"/>
    </source>
</evidence>
<dbReference type="InterPro" id="IPR037523">
    <property type="entry name" value="VOC_core"/>
</dbReference>
<dbReference type="Gene3D" id="3.10.180.10">
    <property type="entry name" value="2,3-Dihydroxybiphenyl 1,2-Dioxygenase, domain 1"/>
    <property type="match status" value="1"/>
</dbReference>
<dbReference type="EMBL" id="PHIG01000063">
    <property type="protein sequence ID" value="PJK27467.1"/>
    <property type="molecule type" value="Genomic_DNA"/>
</dbReference>
<keyword evidence="4" id="KW-1185">Reference proteome</keyword>
<dbReference type="GO" id="GO:0046872">
    <property type="term" value="F:metal ion binding"/>
    <property type="evidence" value="ECO:0007669"/>
    <property type="project" value="UniProtKB-KW"/>
</dbReference>
<dbReference type="InterPro" id="IPR051785">
    <property type="entry name" value="MMCE/EMCE_epimerase"/>
</dbReference>
<protein>
    <submittedName>
        <fullName evidence="3">VOC family protein</fullName>
    </submittedName>
</protein>
<evidence type="ECO:0000259" key="2">
    <source>
        <dbReference type="PROSITE" id="PS51819"/>
    </source>
</evidence>
<reference evidence="3 4" key="1">
    <citation type="submission" date="2017-11" db="EMBL/GenBank/DDBJ databases">
        <title>Draft genome sequence of Rhizobiales bacterium SY3-13.</title>
        <authorList>
            <person name="Sun C."/>
        </authorList>
    </citation>
    <scope>NUCLEOTIDE SEQUENCE [LARGE SCALE GENOMIC DNA]</scope>
    <source>
        <strain evidence="3 4">SY3-13</strain>
    </source>
</reference>